<evidence type="ECO:0000256" key="6">
    <source>
        <dbReference type="ARBA" id="ARBA00023136"/>
    </source>
</evidence>
<protein>
    <recommendedName>
        <fullName evidence="10">Cystinosin</fullName>
    </recommendedName>
</protein>
<feature type="transmembrane region" description="Helical" evidence="7">
    <location>
        <begin position="154"/>
        <end position="173"/>
    </location>
</feature>
<feature type="transmembrane region" description="Helical" evidence="7">
    <location>
        <begin position="7"/>
        <end position="28"/>
    </location>
</feature>
<evidence type="ECO:0000313" key="8">
    <source>
        <dbReference type="EMBL" id="KAG2201315.1"/>
    </source>
</evidence>
<dbReference type="Gene3D" id="1.20.1280.290">
    <property type="match status" value="1"/>
</dbReference>
<dbReference type="NCBIfam" id="TIGR00951">
    <property type="entry name" value="2A43"/>
    <property type="match status" value="1"/>
</dbReference>
<feature type="transmembrane region" description="Helical" evidence="7">
    <location>
        <begin position="48"/>
        <end position="67"/>
    </location>
</feature>
<keyword evidence="2" id="KW-0813">Transport</keyword>
<feature type="transmembrane region" description="Helical" evidence="7">
    <location>
        <begin position="122"/>
        <end position="142"/>
    </location>
</feature>
<dbReference type="PANTHER" id="PTHR13131:SF5">
    <property type="entry name" value="CYSTINOSIN"/>
    <property type="match status" value="1"/>
</dbReference>
<gene>
    <name evidence="8" type="ORF">INT47_001403</name>
</gene>
<feature type="transmembrane region" description="Helical" evidence="7">
    <location>
        <begin position="225"/>
        <end position="244"/>
    </location>
</feature>
<dbReference type="OrthoDB" id="75720at2759"/>
<dbReference type="PANTHER" id="PTHR13131">
    <property type="entry name" value="CYSTINOSIN"/>
    <property type="match status" value="1"/>
</dbReference>
<comment type="caution">
    <text evidence="8">The sequence shown here is derived from an EMBL/GenBank/DDBJ whole genome shotgun (WGS) entry which is preliminary data.</text>
</comment>
<evidence type="ECO:0000256" key="7">
    <source>
        <dbReference type="SAM" id="Phobius"/>
    </source>
</evidence>
<keyword evidence="5 7" id="KW-1133">Transmembrane helix</keyword>
<reference evidence="8" key="1">
    <citation type="submission" date="2020-12" db="EMBL/GenBank/DDBJ databases">
        <title>Metabolic potential, ecology and presence of endohyphal bacteria is reflected in genomic diversity of Mucoromycotina.</title>
        <authorList>
            <person name="Muszewska A."/>
            <person name="Okrasinska A."/>
            <person name="Steczkiewicz K."/>
            <person name="Drgas O."/>
            <person name="Orlowska M."/>
            <person name="Perlinska-Lenart U."/>
            <person name="Aleksandrzak-Piekarczyk T."/>
            <person name="Szatraj K."/>
            <person name="Zielenkiewicz U."/>
            <person name="Pilsyk S."/>
            <person name="Malc E."/>
            <person name="Mieczkowski P."/>
            <person name="Kruszewska J.S."/>
            <person name="Biernat P."/>
            <person name="Pawlowska J."/>
        </authorList>
    </citation>
    <scope>NUCLEOTIDE SEQUENCE</scope>
    <source>
        <strain evidence="8">WA0000017839</strain>
    </source>
</reference>
<dbReference type="AlphaFoldDB" id="A0A8H7R0K3"/>
<evidence type="ECO:0000256" key="4">
    <source>
        <dbReference type="ARBA" id="ARBA00022737"/>
    </source>
</evidence>
<dbReference type="Pfam" id="PF04193">
    <property type="entry name" value="PQ-loop"/>
    <property type="match status" value="2"/>
</dbReference>
<evidence type="ECO:0000313" key="9">
    <source>
        <dbReference type="Proteomes" id="UP000603453"/>
    </source>
</evidence>
<feature type="transmembrane region" description="Helical" evidence="7">
    <location>
        <begin position="88"/>
        <end position="110"/>
    </location>
</feature>
<evidence type="ECO:0000256" key="1">
    <source>
        <dbReference type="ARBA" id="ARBA00004127"/>
    </source>
</evidence>
<accession>A0A8H7R0K3</accession>
<sequence length="280" mass="33149">MYNYDKLWPYISSLIGWCYFLAWSFSFYPQAILNWRRKSVQGLSMDFLYYNVVGFFCYSIFNLSFYFSKEIQDEYKQRNNSKENLVRANDVMFSVHAFLISLFTLIQTFYYKKDYLQHVSRIAQYLIWTAIVGAAGMLFTIYTGHSMWIDLMYYLSYVKLMISLVKYVPQVWINFYRKSTVGWSIHNILLDCTGGVLSNIQLLLDSYLSGDWSGVSGNPLYCSGLGLQSIAFDLVFILQHYVFYRDRTDIYLHTVDEERRRLIAEGRVPRAEDEESRNFL</sequence>
<keyword evidence="4" id="KW-0677">Repeat</keyword>
<dbReference type="Proteomes" id="UP000603453">
    <property type="component" value="Unassembled WGS sequence"/>
</dbReference>
<dbReference type="GO" id="GO:0015184">
    <property type="term" value="F:L-cystine transmembrane transporter activity"/>
    <property type="evidence" value="ECO:0007669"/>
    <property type="project" value="TreeGrafter"/>
</dbReference>
<keyword evidence="3 7" id="KW-0812">Transmembrane</keyword>
<keyword evidence="9" id="KW-1185">Reference proteome</keyword>
<evidence type="ECO:0000256" key="5">
    <source>
        <dbReference type="ARBA" id="ARBA00022989"/>
    </source>
</evidence>
<evidence type="ECO:0000256" key="3">
    <source>
        <dbReference type="ARBA" id="ARBA00022692"/>
    </source>
</evidence>
<dbReference type="SMART" id="SM00679">
    <property type="entry name" value="CTNS"/>
    <property type="match status" value="2"/>
</dbReference>
<name>A0A8H7R0K3_9FUNG</name>
<dbReference type="GO" id="GO:0005774">
    <property type="term" value="C:vacuolar membrane"/>
    <property type="evidence" value="ECO:0007669"/>
    <property type="project" value="TreeGrafter"/>
</dbReference>
<keyword evidence="6 7" id="KW-0472">Membrane</keyword>
<dbReference type="EMBL" id="JAEPRD010000072">
    <property type="protein sequence ID" value="KAG2201315.1"/>
    <property type="molecule type" value="Genomic_DNA"/>
</dbReference>
<dbReference type="InterPro" id="IPR005282">
    <property type="entry name" value="LC_transporter"/>
</dbReference>
<evidence type="ECO:0008006" key="10">
    <source>
        <dbReference type="Google" id="ProtNLM"/>
    </source>
</evidence>
<organism evidence="8 9">
    <name type="scientific">Mucor saturninus</name>
    <dbReference type="NCBI Taxonomy" id="64648"/>
    <lineage>
        <taxon>Eukaryota</taxon>
        <taxon>Fungi</taxon>
        <taxon>Fungi incertae sedis</taxon>
        <taxon>Mucoromycota</taxon>
        <taxon>Mucoromycotina</taxon>
        <taxon>Mucoromycetes</taxon>
        <taxon>Mucorales</taxon>
        <taxon>Mucorineae</taxon>
        <taxon>Mucoraceae</taxon>
        <taxon>Mucor</taxon>
    </lineage>
</organism>
<dbReference type="InterPro" id="IPR006603">
    <property type="entry name" value="PQ-loop_rpt"/>
</dbReference>
<comment type="subcellular location">
    <subcellularLocation>
        <location evidence="1">Endomembrane system</location>
        <topology evidence="1">Multi-pass membrane protein</topology>
    </subcellularLocation>
</comment>
<dbReference type="GO" id="GO:0012505">
    <property type="term" value="C:endomembrane system"/>
    <property type="evidence" value="ECO:0007669"/>
    <property type="project" value="UniProtKB-SubCell"/>
</dbReference>
<proteinExistence type="predicted"/>
<evidence type="ECO:0000256" key="2">
    <source>
        <dbReference type="ARBA" id="ARBA00022448"/>
    </source>
</evidence>